<evidence type="ECO:0000313" key="2">
    <source>
        <dbReference type="Proteomes" id="UP000297527"/>
    </source>
</evidence>
<comment type="caution">
    <text evidence="1">The sequence shown here is derived from an EMBL/GenBank/DDBJ whole genome shotgun (WGS) entry which is preliminary data.</text>
</comment>
<organism evidence="1 2">
    <name type="scientific">Botryotinia convoluta</name>
    <dbReference type="NCBI Taxonomy" id="54673"/>
    <lineage>
        <taxon>Eukaryota</taxon>
        <taxon>Fungi</taxon>
        <taxon>Dikarya</taxon>
        <taxon>Ascomycota</taxon>
        <taxon>Pezizomycotina</taxon>
        <taxon>Leotiomycetes</taxon>
        <taxon>Helotiales</taxon>
        <taxon>Sclerotiniaceae</taxon>
        <taxon>Botryotinia</taxon>
    </lineage>
</organism>
<dbReference type="Proteomes" id="UP000297527">
    <property type="component" value="Unassembled WGS sequence"/>
</dbReference>
<reference evidence="1 2" key="1">
    <citation type="submission" date="2017-12" db="EMBL/GenBank/DDBJ databases">
        <title>Comparative genomics of Botrytis spp.</title>
        <authorList>
            <person name="Valero-Jimenez C.A."/>
            <person name="Tapia P."/>
            <person name="Veloso J."/>
            <person name="Silva-Moreno E."/>
            <person name="Staats M."/>
            <person name="Valdes J.H."/>
            <person name="Van Kan J.A.L."/>
        </authorList>
    </citation>
    <scope>NUCLEOTIDE SEQUENCE [LARGE SCALE GENOMIC DNA]</scope>
    <source>
        <strain evidence="1 2">MUCL11595</strain>
    </source>
</reference>
<dbReference type="OrthoDB" id="3474779at2759"/>
<proteinExistence type="predicted"/>
<dbReference type="AlphaFoldDB" id="A0A4Z1HRQ2"/>
<gene>
    <name evidence="1" type="ORF">BCON_0159g00120</name>
</gene>
<name>A0A4Z1HRQ2_9HELO</name>
<keyword evidence="2" id="KW-1185">Reference proteome</keyword>
<evidence type="ECO:0000313" key="1">
    <source>
        <dbReference type="EMBL" id="TGO51535.1"/>
    </source>
</evidence>
<sequence length="160" mass="18514">MYENEGISTYYPFITVSTNILEIQTLIAPSINILENSDLHQPTFRAITMGFSIFKVCPSCLHNKILLLTVPFVIVSSFYQIQRKWPIIEQFENLIKERQMTCTVEPAELHRVINEACRRLEKHGERFPELKGLVGLKKNIESTMFFNFDSKVAIKSMRGV</sequence>
<dbReference type="EMBL" id="PQXN01000159">
    <property type="protein sequence ID" value="TGO51535.1"/>
    <property type="molecule type" value="Genomic_DNA"/>
</dbReference>
<protein>
    <submittedName>
        <fullName evidence="1">Uncharacterized protein</fullName>
    </submittedName>
</protein>
<accession>A0A4Z1HRQ2</accession>